<evidence type="ECO:0000313" key="1">
    <source>
        <dbReference type="EMBL" id="GGF75724.1"/>
    </source>
</evidence>
<evidence type="ECO:0000313" key="2">
    <source>
        <dbReference type="Proteomes" id="UP000605392"/>
    </source>
</evidence>
<gene>
    <name evidence="1" type="primary">dpp11</name>
    <name evidence="1" type="ORF">GCM10011375_33440</name>
</gene>
<reference evidence="1 2" key="1">
    <citation type="journal article" date="2019" name="Int. J. Syst. Evol. Microbiol.">
        <title>The Global Catalogue of Microorganisms (GCM) 10K type strain sequencing project: providing services to taxonomists for standard genome sequencing and annotation.</title>
        <authorList>
            <consortium name="The Broad Institute Genomics Platform"/>
            <consortium name="The Broad Institute Genome Sequencing Center for Infectious Disease"/>
            <person name="Wu L."/>
            <person name="Ma J."/>
        </authorList>
    </citation>
    <scope>NUCLEOTIDE SEQUENCE [LARGE SCALE GENOMIC DNA]</scope>
    <source>
        <strain evidence="1 2">CGMCC 1.12720</strain>
    </source>
</reference>
<organism evidence="1 2">
    <name type="scientific">Hymenobacter qilianensis</name>
    <dbReference type="NCBI Taxonomy" id="1385715"/>
    <lineage>
        <taxon>Bacteria</taxon>
        <taxon>Pseudomonadati</taxon>
        <taxon>Bacteroidota</taxon>
        <taxon>Cytophagia</taxon>
        <taxon>Cytophagales</taxon>
        <taxon>Hymenobacteraceae</taxon>
        <taxon>Hymenobacter</taxon>
    </lineage>
</organism>
<name>A0ACB5PVF7_9BACT</name>
<comment type="caution">
    <text evidence="1">The sequence shown here is derived from an EMBL/GenBank/DDBJ whole genome shotgun (WGS) entry which is preliminary data.</text>
</comment>
<protein>
    <submittedName>
        <fullName evidence="1">Asp/Glu-specific dipeptidyl-peptidase</fullName>
    </submittedName>
</protein>
<dbReference type="EMBL" id="BMFN01000003">
    <property type="protein sequence ID" value="GGF75724.1"/>
    <property type="molecule type" value="Genomic_DNA"/>
</dbReference>
<keyword evidence="2" id="KW-1185">Reference proteome</keyword>
<proteinExistence type="predicted"/>
<sequence length="750" mass="82981">MSTRRFAARLVLLSLTLLSFLPPARADEGMWLPMLLKQLNEADMQKKGLQLTVEQIYSVNQGSLKDAVVQFGGGCTGEIISDQGLLLTNHHCGYSQIQSHSSVEKDYLTKGYWAMSRDQELPNPGLTATFIVRMEDVTSQVLAGVPATGLGEAERERLVQQNGQRVAQAAVQGTHYQAFVRPFFNGNEYYMFVTEVFQDVRLVGAPPSAIGKFGGDTDNWMWPRHTGDFSLFRIYAGPDNKPATYSPDNKPFKPRHHLAISLNGVKPGDFTLVFGFPGRTNEYLTSWGVDELYSLSNPAKIKVRDAKLHILDQDMKASDKVRIQYAAKYASLANYWKKWIGENRGLKKLDAVARKREQEARFTQWANTSDAARKATYGALLPEFEKNYNSLRDLTVARDYVTEAAMGVELLLYANSLSALGDMAAAKTPAADITAAVEKLKKGAVGFFRNYNKPTDQKVAAALLALYADGTPTALLPDYVKALRKQYPGPTGWANYASTLYAKSRLTTQADAYAVLDEVAQGNARALLNDPAYQLVNAIVTNYRANILPPYTIATDNVAVLSRTYLAGLRQMQTDRKFYPDANSTLRVAYGQVAGYEPADGVRYAYYTTLDGLMAKADSANPDFEVPARLTDLYRKKDYGPYAVNGTVPVAFIATNHTTGGNSGSPVINGRGELIGVNFDRNWEGTMSDIMFDPDRVRNITLDVRYMLFVVDKYAGAKHLVNEMTLVSGPVAAPSEMKAKKKTKRLKKTK</sequence>
<dbReference type="Proteomes" id="UP000605392">
    <property type="component" value="Unassembled WGS sequence"/>
</dbReference>
<accession>A0ACB5PVF7</accession>